<keyword evidence="1" id="KW-1277">Toxin-antitoxin system</keyword>
<reference evidence="5 6" key="2">
    <citation type="journal article" date="2011" name="Stand. Genomic Sci.">
        <title>Complete genome sequence of Mahella australiensis type strain (50-1 BON).</title>
        <authorList>
            <person name="Sikorski J."/>
            <person name="Teshima H."/>
            <person name="Nolan M."/>
            <person name="Lucas S."/>
            <person name="Hammon N."/>
            <person name="Deshpande S."/>
            <person name="Cheng J.F."/>
            <person name="Pitluck S."/>
            <person name="Liolios K."/>
            <person name="Pagani I."/>
            <person name="Ivanova N."/>
            <person name="Huntemann M."/>
            <person name="Mavromatis K."/>
            <person name="Ovchinikova G."/>
            <person name="Pati A."/>
            <person name="Tapia R."/>
            <person name="Han C."/>
            <person name="Goodwin L."/>
            <person name="Chen A."/>
            <person name="Palaniappan K."/>
            <person name="Land M."/>
            <person name="Hauser L."/>
            <person name="Ngatchou-Djao O.D."/>
            <person name="Rohde M."/>
            <person name="Pukall R."/>
            <person name="Spring S."/>
            <person name="Abt B."/>
            <person name="Goker M."/>
            <person name="Detter J.C."/>
            <person name="Woyke T."/>
            <person name="Bristow J."/>
            <person name="Markowitz V."/>
            <person name="Hugenholtz P."/>
            <person name="Eisen J.A."/>
            <person name="Kyrpides N.C."/>
            <person name="Klenk H.P."/>
            <person name="Lapidus A."/>
        </authorList>
    </citation>
    <scope>NUCLEOTIDE SEQUENCE [LARGE SCALE GENOMIC DNA]</scope>
    <source>
        <strain evidence="6">DSM 15567 / CIP 107919 / 50-1 BON</strain>
    </source>
</reference>
<evidence type="ECO:0000313" key="6">
    <source>
        <dbReference type="Proteomes" id="UP000008457"/>
    </source>
</evidence>
<dbReference type="AlphaFoldDB" id="F3ZXM3"/>
<evidence type="ECO:0000256" key="3">
    <source>
        <dbReference type="ARBA" id="ARBA00022801"/>
    </source>
</evidence>
<dbReference type="eggNOG" id="COG2445">
    <property type="taxonomic scope" value="Bacteria"/>
</dbReference>
<dbReference type="RefSeq" id="WP_013779963.1">
    <property type="nucleotide sequence ID" value="NC_015520.1"/>
</dbReference>
<evidence type="ECO:0000256" key="2">
    <source>
        <dbReference type="ARBA" id="ARBA00022722"/>
    </source>
</evidence>
<dbReference type="PANTHER" id="PTHR33397">
    <property type="entry name" value="UPF0331 PROTEIN YUTE"/>
    <property type="match status" value="1"/>
</dbReference>
<gene>
    <name evidence="5" type="ordered locus">Mahau_0314</name>
</gene>
<dbReference type="Pfam" id="PF01934">
    <property type="entry name" value="HepT-like"/>
    <property type="match status" value="1"/>
</dbReference>
<keyword evidence="3" id="KW-0378">Hydrolase</keyword>
<dbReference type="EMBL" id="CP002360">
    <property type="protein sequence ID" value="AEE95530.1"/>
    <property type="molecule type" value="Genomic_DNA"/>
</dbReference>
<dbReference type="InterPro" id="IPR052379">
    <property type="entry name" value="Type_VII_TA_RNase"/>
</dbReference>
<dbReference type="NCBIfam" id="NF047751">
    <property type="entry name" value="HepT_toxin"/>
    <property type="match status" value="1"/>
</dbReference>
<reference evidence="6" key="1">
    <citation type="submission" date="2010-11" db="EMBL/GenBank/DDBJ databases">
        <title>The complete genome of Mahella australiensis DSM 15567.</title>
        <authorList>
            <consortium name="US DOE Joint Genome Institute (JGI-PGF)"/>
            <person name="Lucas S."/>
            <person name="Copeland A."/>
            <person name="Lapidus A."/>
            <person name="Bruce D."/>
            <person name="Goodwin L."/>
            <person name="Pitluck S."/>
            <person name="Kyrpides N."/>
            <person name="Mavromatis K."/>
            <person name="Pagani I."/>
            <person name="Ivanova N."/>
            <person name="Teshima H."/>
            <person name="Brettin T."/>
            <person name="Detter J.C."/>
            <person name="Han C."/>
            <person name="Tapia R."/>
            <person name="Land M."/>
            <person name="Hauser L."/>
            <person name="Markowitz V."/>
            <person name="Cheng J.-F."/>
            <person name="Hugenholtz P."/>
            <person name="Woyke T."/>
            <person name="Wu D."/>
            <person name="Spring S."/>
            <person name="Pukall R."/>
            <person name="Steenblock K."/>
            <person name="Schneider S."/>
            <person name="Klenk H.-P."/>
            <person name="Eisen J.A."/>
        </authorList>
    </citation>
    <scope>NUCLEOTIDE SEQUENCE [LARGE SCALE GENOMIC DNA]</scope>
    <source>
        <strain evidence="6">DSM 15567 / CIP 107919 / 50-1 BON</strain>
    </source>
</reference>
<evidence type="ECO:0008006" key="7">
    <source>
        <dbReference type="Google" id="ProtNLM"/>
    </source>
</evidence>
<name>F3ZXM3_MAHA5</name>
<dbReference type="PANTHER" id="PTHR33397:SF3">
    <property type="entry name" value="MRNA NUCLEASE HEPT"/>
    <property type="match status" value="1"/>
</dbReference>
<dbReference type="STRING" id="697281.Mahau_0314"/>
<dbReference type="KEGG" id="mas:Mahau_0314"/>
<evidence type="ECO:0000313" key="5">
    <source>
        <dbReference type="EMBL" id="AEE95530.1"/>
    </source>
</evidence>
<dbReference type="InterPro" id="IPR008201">
    <property type="entry name" value="HepT-like"/>
</dbReference>
<keyword evidence="6" id="KW-1185">Reference proteome</keyword>
<dbReference type="Proteomes" id="UP000008457">
    <property type="component" value="Chromosome"/>
</dbReference>
<dbReference type="Gene3D" id="1.20.120.580">
    <property type="entry name" value="bsu32300-like"/>
    <property type="match status" value="1"/>
</dbReference>
<dbReference type="GO" id="GO:0004540">
    <property type="term" value="F:RNA nuclease activity"/>
    <property type="evidence" value="ECO:0007669"/>
    <property type="project" value="InterPro"/>
</dbReference>
<dbReference type="OrthoDB" id="9796612at2"/>
<organism evidence="5 6">
    <name type="scientific">Mahella australiensis (strain DSM 15567 / CIP 107919 / 50-1 BON)</name>
    <dbReference type="NCBI Taxonomy" id="697281"/>
    <lineage>
        <taxon>Bacteria</taxon>
        <taxon>Bacillati</taxon>
        <taxon>Bacillota</taxon>
        <taxon>Clostridia</taxon>
        <taxon>Thermoanaerobacterales</taxon>
        <taxon>Thermoanaerobacterales Family IV. Incertae Sedis</taxon>
        <taxon>Mahella</taxon>
    </lineage>
</organism>
<protein>
    <recommendedName>
        <fullName evidence="7">DUF86 domain-containing protein</fullName>
    </recommendedName>
</protein>
<dbReference type="HOGENOM" id="CLU_142825_1_0_9"/>
<accession>F3ZXM3</accession>
<keyword evidence="2" id="KW-0540">Nuclease</keyword>
<dbReference type="InterPro" id="IPR037038">
    <property type="entry name" value="HepT-like_sf"/>
</dbReference>
<dbReference type="GO" id="GO:0016787">
    <property type="term" value="F:hydrolase activity"/>
    <property type="evidence" value="ECO:0007669"/>
    <property type="project" value="UniProtKB-KW"/>
</dbReference>
<comment type="similarity">
    <text evidence="4">Belongs to the HepT RNase toxin family.</text>
</comment>
<proteinExistence type="inferred from homology"/>
<dbReference type="GO" id="GO:0110001">
    <property type="term" value="C:toxin-antitoxin complex"/>
    <property type="evidence" value="ECO:0007669"/>
    <property type="project" value="InterPro"/>
</dbReference>
<sequence>MINKTLIKDRLVLLDNYLDALRSLASLPKNAFMSDKRNAAATESFLRRSLEAIFDIGRHILAKSGRMDMAAEYKAIAKGLEDIGVVDTALSEKLVQMAGYRNRLVHMYGIISDEELYDIITTELGDIREFIAAIKEYIN</sequence>
<evidence type="ECO:0000256" key="4">
    <source>
        <dbReference type="ARBA" id="ARBA00024207"/>
    </source>
</evidence>
<evidence type="ECO:0000256" key="1">
    <source>
        <dbReference type="ARBA" id="ARBA00022649"/>
    </source>
</evidence>